<reference evidence="1 2" key="1">
    <citation type="journal article" date="2019" name="Nat. Ecol. Evol.">
        <title>Megaphylogeny resolves global patterns of mushroom evolution.</title>
        <authorList>
            <person name="Varga T."/>
            <person name="Krizsan K."/>
            <person name="Foldi C."/>
            <person name="Dima B."/>
            <person name="Sanchez-Garcia M."/>
            <person name="Sanchez-Ramirez S."/>
            <person name="Szollosi G.J."/>
            <person name="Szarkandi J.G."/>
            <person name="Papp V."/>
            <person name="Albert L."/>
            <person name="Andreopoulos W."/>
            <person name="Angelini C."/>
            <person name="Antonin V."/>
            <person name="Barry K.W."/>
            <person name="Bougher N.L."/>
            <person name="Buchanan P."/>
            <person name="Buyck B."/>
            <person name="Bense V."/>
            <person name="Catcheside P."/>
            <person name="Chovatia M."/>
            <person name="Cooper J."/>
            <person name="Damon W."/>
            <person name="Desjardin D."/>
            <person name="Finy P."/>
            <person name="Geml J."/>
            <person name="Haridas S."/>
            <person name="Hughes K."/>
            <person name="Justo A."/>
            <person name="Karasinski D."/>
            <person name="Kautmanova I."/>
            <person name="Kiss B."/>
            <person name="Kocsube S."/>
            <person name="Kotiranta H."/>
            <person name="LaButti K.M."/>
            <person name="Lechner B.E."/>
            <person name="Liimatainen K."/>
            <person name="Lipzen A."/>
            <person name="Lukacs Z."/>
            <person name="Mihaltcheva S."/>
            <person name="Morgado L.N."/>
            <person name="Niskanen T."/>
            <person name="Noordeloos M.E."/>
            <person name="Ohm R.A."/>
            <person name="Ortiz-Santana B."/>
            <person name="Ovrebo C."/>
            <person name="Racz N."/>
            <person name="Riley R."/>
            <person name="Savchenko A."/>
            <person name="Shiryaev A."/>
            <person name="Soop K."/>
            <person name="Spirin V."/>
            <person name="Szebenyi C."/>
            <person name="Tomsovsky M."/>
            <person name="Tulloss R.E."/>
            <person name="Uehling J."/>
            <person name="Grigoriev I.V."/>
            <person name="Vagvolgyi C."/>
            <person name="Papp T."/>
            <person name="Martin F.M."/>
            <person name="Miettinen O."/>
            <person name="Hibbett D.S."/>
            <person name="Nagy L.G."/>
        </authorList>
    </citation>
    <scope>NUCLEOTIDE SEQUENCE [LARGE SCALE GENOMIC DNA]</scope>
    <source>
        <strain evidence="1 2">NL-1719</strain>
    </source>
</reference>
<evidence type="ECO:0000313" key="1">
    <source>
        <dbReference type="EMBL" id="TFK64782.1"/>
    </source>
</evidence>
<protein>
    <submittedName>
        <fullName evidence="1">Uncharacterized protein</fullName>
    </submittedName>
</protein>
<proteinExistence type="predicted"/>
<keyword evidence="2" id="KW-1185">Reference proteome</keyword>
<organism evidence="1 2">
    <name type="scientific">Pluteus cervinus</name>
    <dbReference type="NCBI Taxonomy" id="181527"/>
    <lineage>
        <taxon>Eukaryota</taxon>
        <taxon>Fungi</taxon>
        <taxon>Dikarya</taxon>
        <taxon>Basidiomycota</taxon>
        <taxon>Agaricomycotina</taxon>
        <taxon>Agaricomycetes</taxon>
        <taxon>Agaricomycetidae</taxon>
        <taxon>Agaricales</taxon>
        <taxon>Pluteineae</taxon>
        <taxon>Pluteaceae</taxon>
        <taxon>Pluteus</taxon>
    </lineage>
</organism>
<sequence>MAWTRTRGLVLARLALYHHATKGKETQESQPNSPEGEAKELSQQPNSCSTRPGDSEPVLEDEKVSMLVIPWATGSGSSKAPTIPYRLPYSLSVYVYVDIGHRPGDQLYSRYGAYGRPIP</sequence>
<name>A0ACD3AGR2_9AGAR</name>
<dbReference type="Proteomes" id="UP000308600">
    <property type="component" value="Unassembled WGS sequence"/>
</dbReference>
<dbReference type="EMBL" id="ML208461">
    <property type="protein sequence ID" value="TFK64782.1"/>
    <property type="molecule type" value="Genomic_DNA"/>
</dbReference>
<evidence type="ECO:0000313" key="2">
    <source>
        <dbReference type="Proteomes" id="UP000308600"/>
    </source>
</evidence>
<gene>
    <name evidence="1" type="ORF">BDN72DRAFT_251660</name>
</gene>
<accession>A0ACD3AGR2</accession>